<evidence type="ECO:0000256" key="1">
    <source>
        <dbReference type="ARBA" id="ARBA00004141"/>
    </source>
</evidence>
<feature type="transmembrane region" description="Helical" evidence="8">
    <location>
        <begin position="124"/>
        <end position="143"/>
    </location>
</feature>
<dbReference type="InterPro" id="IPR036259">
    <property type="entry name" value="MFS_trans_sf"/>
</dbReference>
<feature type="compositionally biased region" description="Low complexity" evidence="7">
    <location>
        <begin position="1"/>
        <end position="11"/>
    </location>
</feature>
<evidence type="ECO:0000259" key="9">
    <source>
        <dbReference type="PROSITE" id="PS50850"/>
    </source>
</evidence>
<keyword evidence="4 8" id="KW-0812">Transmembrane</keyword>
<dbReference type="Proteomes" id="UP000813444">
    <property type="component" value="Unassembled WGS sequence"/>
</dbReference>
<comment type="caution">
    <text evidence="10">The sequence shown here is derived from an EMBL/GenBank/DDBJ whole genome shotgun (WGS) entry which is preliminary data.</text>
</comment>
<evidence type="ECO:0000256" key="4">
    <source>
        <dbReference type="ARBA" id="ARBA00022692"/>
    </source>
</evidence>
<feature type="region of interest" description="Disordered" evidence="7">
    <location>
        <begin position="1"/>
        <end position="43"/>
    </location>
</feature>
<dbReference type="CDD" id="cd17352">
    <property type="entry name" value="MFS_MCT_SLC16"/>
    <property type="match status" value="1"/>
</dbReference>
<dbReference type="GO" id="GO:0022857">
    <property type="term" value="F:transmembrane transporter activity"/>
    <property type="evidence" value="ECO:0007669"/>
    <property type="project" value="InterPro"/>
</dbReference>
<keyword evidence="6 8" id="KW-0472">Membrane</keyword>
<dbReference type="EMBL" id="JAGPNK010000003">
    <property type="protein sequence ID" value="KAH7324859.1"/>
    <property type="molecule type" value="Genomic_DNA"/>
</dbReference>
<sequence length="445" mass="48266">MSTNTNNPSPSISGTEKTDGALHSTQPSIRESDSEKVQPPQPYGGDIPDGGLSAWLVVAGGWCISFSSFGWLSSIGTFQEYYGNVLLREYSPSTISWILSIQIFLMMGMGPFVGLIYDKYGPRWLILIGSILHVFGVMMASISTEYWQILLSQGLVSGLGASAIFQPSMSCLFTWFNKRRAAAFGILSTGSSLGGIVFPIMVTNLIRRVGYPWAMRSCGFLLLALLIFANLTVRSRTPPHPQKVTASQLVKPFKETDFVLVAVGFFVFTYGFFATLNYLPLQVLEAGMRPALAQYILSILNAGSLFGRLAAGFAGDKIGRYNVFIVVCYAASILILALWLPSSNDAALIAFAVLFGFMSGAYVSLIAPLVMQISPIAEIGFRTGLVMFTVSIGGLTTNPINGALLERPGRFDNLMIFSGVLSLVGTTFILVARLKRTGLRFMVAF</sequence>
<evidence type="ECO:0000256" key="2">
    <source>
        <dbReference type="ARBA" id="ARBA00006727"/>
    </source>
</evidence>
<keyword evidence="5 8" id="KW-1133">Transmembrane helix</keyword>
<feature type="transmembrane region" description="Helical" evidence="8">
    <location>
        <begin position="183"/>
        <end position="201"/>
    </location>
</feature>
<accession>A0A8K0WUL8</accession>
<dbReference type="GO" id="GO:0016020">
    <property type="term" value="C:membrane"/>
    <property type="evidence" value="ECO:0007669"/>
    <property type="project" value="UniProtKB-SubCell"/>
</dbReference>
<proteinExistence type="inferred from homology"/>
<evidence type="ECO:0000256" key="8">
    <source>
        <dbReference type="SAM" id="Phobius"/>
    </source>
</evidence>
<feature type="transmembrane region" description="Helical" evidence="8">
    <location>
        <begin position="415"/>
        <end position="432"/>
    </location>
</feature>
<feature type="transmembrane region" description="Helical" evidence="8">
    <location>
        <begin position="379"/>
        <end position="395"/>
    </location>
</feature>
<feature type="transmembrane region" description="Helical" evidence="8">
    <location>
        <begin position="52"/>
        <end position="75"/>
    </location>
</feature>
<dbReference type="AlphaFoldDB" id="A0A8K0WUL8"/>
<protein>
    <submittedName>
        <fullName evidence="10">Major facilitator superfamily domain-containing protein</fullName>
    </submittedName>
</protein>
<feature type="transmembrane region" description="Helical" evidence="8">
    <location>
        <begin position="346"/>
        <end position="367"/>
    </location>
</feature>
<name>A0A8K0WUL8_9HYPO</name>
<dbReference type="PANTHER" id="PTHR11360">
    <property type="entry name" value="MONOCARBOXYLATE TRANSPORTER"/>
    <property type="match status" value="1"/>
</dbReference>
<feature type="transmembrane region" description="Helical" evidence="8">
    <location>
        <begin position="291"/>
        <end position="311"/>
    </location>
</feature>
<dbReference type="Gene3D" id="1.20.1250.20">
    <property type="entry name" value="MFS general substrate transporter like domains"/>
    <property type="match status" value="2"/>
</dbReference>
<feature type="transmembrane region" description="Helical" evidence="8">
    <location>
        <begin position="95"/>
        <end position="117"/>
    </location>
</feature>
<keyword evidence="3" id="KW-0813">Transport</keyword>
<gene>
    <name evidence="10" type="ORF">B0I35DRAFT_388883</name>
</gene>
<evidence type="ECO:0000256" key="6">
    <source>
        <dbReference type="ARBA" id="ARBA00023136"/>
    </source>
</evidence>
<dbReference type="InterPro" id="IPR050327">
    <property type="entry name" value="Proton-linked_MCT"/>
</dbReference>
<comment type="similarity">
    <text evidence="2">Belongs to the major facilitator superfamily. Monocarboxylate porter (TC 2.A.1.13) family.</text>
</comment>
<feature type="transmembrane region" description="Helical" evidence="8">
    <location>
        <begin position="213"/>
        <end position="233"/>
    </location>
</feature>
<dbReference type="InterPro" id="IPR011701">
    <property type="entry name" value="MFS"/>
</dbReference>
<evidence type="ECO:0000256" key="3">
    <source>
        <dbReference type="ARBA" id="ARBA00022448"/>
    </source>
</evidence>
<dbReference type="OrthoDB" id="5667at2759"/>
<feature type="transmembrane region" description="Helical" evidence="8">
    <location>
        <begin position="323"/>
        <end position="340"/>
    </location>
</feature>
<comment type="subcellular location">
    <subcellularLocation>
        <location evidence="1">Membrane</location>
        <topology evidence="1">Multi-pass membrane protein</topology>
    </subcellularLocation>
</comment>
<evidence type="ECO:0000313" key="10">
    <source>
        <dbReference type="EMBL" id="KAH7324859.1"/>
    </source>
</evidence>
<evidence type="ECO:0000256" key="7">
    <source>
        <dbReference type="SAM" id="MobiDB-lite"/>
    </source>
</evidence>
<evidence type="ECO:0000256" key="5">
    <source>
        <dbReference type="ARBA" id="ARBA00022989"/>
    </source>
</evidence>
<reference evidence="10" key="1">
    <citation type="journal article" date="2021" name="Nat. Commun.">
        <title>Genetic determinants of endophytism in the Arabidopsis root mycobiome.</title>
        <authorList>
            <person name="Mesny F."/>
            <person name="Miyauchi S."/>
            <person name="Thiergart T."/>
            <person name="Pickel B."/>
            <person name="Atanasova L."/>
            <person name="Karlsson M."/>
            <person name="Huettel B."/>
            <person name="Barry K.W."/>
            <person name="Haridas S."/>
            <person name="Chen C."/>
            <person name="Bauer D."/>
            <person name="Andreopoulos W."/>
            <person name="Pangilinan J."/>
            <person name="LaButti K."/>
            <person name="Riley R."/>
            <person name="Lipzen A."/>
            <person name="Clum A."/>
            <person name="Drula E."/>
            <person name="Henrissat B."/>
            <person name="Kohler A."/>
            <person name="Grigoriev I.V."/>
            <person name="Martin F.M."/>
            <person name="Hacquard S."/>
        </authorList>
    </citation>
    <scope>NUCLEOTIDE SEQUENCE</scope>
    <source>
        <strain evidence="10">MPI-CAGE-CH-0235</strain>
    </source>
</reference>
<dbReference type="PROSITE" id="PS50850">
    <property type="entry name" value="MFS"/>
    <property type="match status" value="1"/>
</dbReference>
<feature type="transmembrane region" description="Helical" evidence="8">
    <location>
        <begin position="155"/>
        <end position="176"/>
    </location>
</feature>
<organism evidence="10 11">
    <name type="scientific">Stachybotrys elegans</name>
    <dbReference type="NCBI Taxonomy" id="80388"/>
    <lineage>
        <taxon>Eukaryota</taxon>
        <taxon>Fungi</taxon>
        <taxon>Dikarya</taxon>
        <taxon>Ascomycota</taxon>
        <taxon>Pezizomycotina</taxon>
        <taxon>Sordariomycetes</taxon>
        <taxon>Hypocreomycetidae</taxon>
        <taxon>Hypocreales</taxon>
        <taxon>Stachybotryaceae</taxon>
        <taxon>Stachybotrys</taxon>
    </lineage>
</organism>
<feature type="transmembrane region" description="Helical" evidence="8">
    <location>
        <begin position="258"/>
        <end position="279"/>
    </location>
</feature>
<keyword evidence="11" id="KW-1185">Reference proteome</keyword>
<evidence type="ECO:0000313" key="11">
    <source>
        <dbReference type="Proteomes" id="UP000813444"/>
    </source>
</evidence>
<dbReference type="PANTHER" id="PTHR11360:SF224">
    <property type="entry name" value="MAJOR FACILITATOR SUPERFAMILY (MFS) PROFILE DOMAIN-CONTAINING PROTEIN-RELATED"/>
    <property type="match status" value="1"/>
</dbReference>
<dbReference type="SUPFAM" id="SSF103473">
    <property type="entry name" value="MFS general substrate transporter"/>
    <property type="match status" value="1"/>
</dbReference>
<feature type="domain" description="Major facilitator superfamily (MFS) profile" evidence="9">
    <location>
        <begin position="53"/>
        <end position="437"/>
    </location>
</feature>
<dbReference type="InterPro" id="IPR020846">
    <property type="entry name" value="MFS_dom"/>
</dbReference>
<dbReference type="Pfam" id="PF07690">
    <property type="entry name" value="MFS_1"/>
    <property type="match status" value="1"/>
</dbReference>